<dbReference type="InterPro" id="IPR037143">
    <property type="entry name" value="4-PPantetheinyl_Trfase_dom_sf"/>
</dbReference>
<protein>
    <submittedName>
        <fullName evidence="5">4'-phosphopantetheinyl transferase superfamily protein</fullName>
    </submittedName>
</protein>
<proteinExistence type="inferred from homology"/>
<dbReference type="EMBL" id="JAGEVG010000010">
    <property type="protein sequence ID" value="MBO3098652.1"/>
    <property type="molecule type" value="Genomic_DNA"/>
</dbReference>
<dbReference type="PANTHER" id="PTHR12215">
    <property type="entry name" value="PHOSPHOPANTETHEINE TRANSFERASE"/>
    <property type="match status" value="1"/>
</dbReference>
<comment type="caution">
    <text evidence="5">The sequence shown here is derived from an EMBL/GenBank/DDBJ whole genome shotgun (WGS) entry which is preliminary data.</text>
</comment>
<dbReference type="GO" id="GO:0016740">
    <property type="term" value="F:transferase activity"/>
    <property type="evidence" value="ECO:0007669"/>
    <property type="project" value="UniProtKB-KW"/>
</dbReference>
<dbReference type="Pfam" id="PF01648">
    <property type="entry name" value="ACPS"/>
    <property type="match status" value="1"/>
</dbReference>
<keyword evidence="6" id="KW-1185">Reference proteome</keyword>
<organism evidence="5 6">
    <name type="scientific">Gelidibacter pelagius</name>
    <dbReference type="NCBI Taxonomy" id="2819985"/>
    <lineage>
        <taxon>Bacteria</taxon>
        <taxon>Pseudomonadati</taxon>
        <taxon>Bacteroidota</taxon>
        <taxon>Flavobacteriia</taxon>
        <taxon>Flavobacteriales</taxon>
        <taxon>Flavobacteriaceae</taxon>
        <taxon>Gelidibacter</taxon>
    </lineage>
</organism>
<dbReference type="Gene3D" id="3.90.470.20">
    <property type="entry name" value="4'-phosphopantetheinyl transferase domain"/>
    <property type="match status" value="2"/>
</dbReference>
<evidence type="ECO:0000256" key="1">
    <source>
        <dbReference type="ARBA" id="ARBA00010990"/>
    </source>
</evidence>
<evidence type="ECO:0000259" key="3">
    <source>
        <dbReference type="Pfam" id="PF01648"/>
    </source>
</evidence>
<dbReference type="SUPFAM" id="SSF56214">
    <property type="entry name" value="4'-phosphopantetheinyl transferase"/>
    <property type="match status" value="2"/>
</dbReference>
<dbReference type="InterPro" id="IPR008278">
    <property type="entry name" value="4-PPantetheinyl_Trfase_dom"/>
</dbReference>
<comment type="similarity">
    <text evidence="1">Belongs to the P-Pant transferase superfamily. Gsp/Sfp/HetI/AcpT family.</text>
</comment>
<feature type="domain" description="4'-phosphopantetheinyl transferase N-terminal" evidence="4">
    <location>
        <begin position="26"/>
        <end position="103"/>
    </location>
</feature>
<evidence type="ECO:0000259" key="4">
    <source>
        <dbReference type="Pfam" id="PF22624"/>
    </source>
</evidence>
<reference evidence="5 6" key="1">
    <citation type="submission" date="2021-03" db="EMBL/GenBank/DDBJ databases">
        <title>Gelidibacter sp. nov., isolated from costal sediment.</title>
        <authorList>
            <person name="Lun K.-Y."/>
        </authorList>
    </citation>
    <scope>NUCLEOTIDE SEQUENCE [LARGE SCALE GENOMIC DNA]</scope>
    <source>
        <strain evidence="5 6">DF109</strain>
    </source>
</reference>
<dbReference type="PANTHER" id="PTHR12215:SF10">
    <property type="entry name" value="L-AMINOADIPATE-SEMIALDEHYDE DEHYDROGENASE-PHOSPHOPANTETHEINYL TRANSFERASE"/>
    <property type="match status" value="1"/>
</dbReference>
<name>A0ABS3SSI0_9FLAO</name>
<gene>
    <name evidence="5" type="ORF">J4051_10255</name>
</gene>
<sequence>MKKDDHGIKLYKIELLKFHDLVPDLMHFLSDSECNRANRYHFTRDKNRFVICRALLKILLAEHVDSDIGEINLAVDLNKKPYLPSHPSVFFNVTHSGDYALIAIGKSQIGVDIEFINRDFNYDDILGHIFNQKEMDAIANSSDKHLSFYKFWTRKEAVVKAIGKGIDDDISKIHISDGLHSLPSSLLSDFMEITVFSFHLNPDYIGALAVTEDLSEFEKITFFPAPTEEQLKLLFRRL</sequence>
<evidence type="ECO:0000256" key="2">
    <source>
        <dbReference type="ARBA" id="ARBA00022679"/>
    </source>
</evidence>
<dbReference type="Proteomes" id="UP000681315">
    <property type="component" value="Unassembled WGS sequence"/>
</dbReference>
<dbReference type="InterPro" id="IPR050559">
    <property type="entry name" value="P-Pant_transferase_sf"/>
</dbReference>
<accession>A0ABS3SSI0</accession>
<keyword evidence="2 5" id="KW-0808">Transferase</keyword>
<evidence type="ECO:0000313" key="5">
    <source>
        <dbReference type="EMBL" id="MBO3098652.1"/>
    </source>
</evidence>
<dbReference type="InterPro" id="IPR055066">
    <property type="entry name" value="AASDHPPT_N"/>
</dbReference>
<dbReference type="Pfam" id="PF22624">
    <property type="entry name" value="AASDHPPT_N"/>
    <property type="match status" value="1"/>
</dbReference>
<feature type="domain" description="4'-phosphopantetheinyl transferase" evidence="3">
    <location>
        <begin position="108"/>
        <end position="185"/>
    </location>
</feature>
<evidence type="ECO:0000313" key="6">
    <source>
        <dbReference type="Proteomes" id="UP000681315"/>
    </source>
</evidence>
<dbReference type="RefSeq" id="WP_208233771.1">
    <property type="nucleotide sequence ID" value="NZ_JAGEVG010000010.1"/>
</dbReference>